<dbReference type="SUPFAM" id="SSF103473">
    <property type="entry name" value="MFS general substrate transporter"/>
    <property type="match status" value="1"/>
</dbReference>
<feature type="transmembrane region" description="Helical" evidence="7">
    <location>
        <begin position="102"/>
        <end position="119"/>
    </location>
</feature>
<dbReference type="Proteomes" id="UP000622405">
    <property type="component" value="Unassembled WGS sequence"/>
</dbReference>
<feature type="transmembrane region" description="Helical" evidence="7">
    <location>
        <begin position="389"/>
        <end position="408"/>
    </location>
</feature>
<accession>A0ABR6Z081</accession>
<dbReference type="PANTHER" id="PTHR43266:SF9">
    <property type="entry name" value="PERMEASE, MAJOR FACILITATOR SUPERFAMILY-RELATED"/>
    <property type="match status" value="1"/>
</dbReference>
<dbReference type="CDD" id="cd06173">
    <property type="entry name" value="MFS_MefA_like"/>
    <property type="match status" value="1"/>
</dbReference>
<gene>
    <name evidence="9" type="ORF">GH811_13570</name>
</gene>
<keyword evidence="4 7" id="KW-0812">Transmembrane</keyword>
<dbReference type="PROSITE" id="PS50850">
    <property type="entry name" value="MFS"/>
    <property type="match status" value="1"/>
</dbReference>
<evidence type="ECO:0000313" key="10">
    <source>
        <dbReference type="Proteomes" id="UP000622405"/>
    </source>
</evidence>
<comment type="subcellular location">
    <subcellularLocation>
        <location evidence="1">Cell membrane</location>
        <topology evidence="1">Multi-pass membrane protein</topology>
    </subcellularLocation>
</comment>
<keyword evidence="10" id="KW-1185">Reference proteome</keyword>
<reference evidence="9 10" key="1">
    <citation type="journal article" date="2020" name="mSystems">
        <title>Defining Genomic and Predicted Metabolic Features of the Acetobacterium Genus.</title>
        <authorList>
            <person name="Ross D.E."/>
            <person name="Marshall C.W."/>
            <person name="Gulliver D."/>
            <person name="May H.D."/>
            <person name="Norman R.S."/>
        </authorList>
    </citation>
    <scope>NUCLEOTIDE SEQUENCE [LARGE SCALE GENOMIC DNA]</scope>
    <source>
        <strain evidence="9 10">DSM 4132</strain>
    </source>
</reference>
<feature type="transmembrane region" description="Helical" evidence="7">
    <location>
        <begin position="293"/>
        <end position="313"/>
    </location>
</feature>
<feature type="domain" description="Major facilitator superfamily (MFS) profile" evidence="8">
    <location>
        <begin position="10"/>
        <end position="421"/>
    </location>
</feature>
<evidence type="ECO:0000256" key="2">
    <source>
        <dbReference type="ARBA" id="ARBA00022448"/>
    </source>
</evidence>
<feature type="transmembrane region" description="Helical" evidence="7">
    <location>
        <begin position="360"/>
        <end position="383"/>
    </location>
</feature>
<organism evidence="9 10">
    <name type="scientific">Acetobacterium malicum</name>
    <dbReference type="NCBI Taxonomy" id="52692"/>
    <lineage>
        <taxon>Bacteria</taxon>
        <taxon>Bacillati</taxon>
        <taxon>Bacillota</taxon>
        <taxon>Clostridia</taxon>
        <taxon>Eubacteriales</taxon>
        <taxon>Eubacteriaceae</taxon>
        <taxon>Acetobacterium</taxon>
    </lineage>
</organism>
<dbReference type="Gene3D" id="1.20.1250.20">
    <property type="entry name" value="MFS general substrate transporter like domains"/>
    <property type="match status" value="1"/>
</dbReference>
<feature type="transmembrane region" description="Helical" evidence="7">
    <location>
        <begin position="171"/>
        <end position="190"/>
    </location>
</feature>
<evidence type="ECO:0000256" key="3">
    <source>
        <dbReference type="ARBA" id="ARBA00022475"/>
    </source>
</evidence>
<dbReference type="EMBL" id="WJBE01000014">
    <property type="protein sequence ID" value="MBC3900645.1"/>
    <property type="molecule type" value="Genomic_DNA"/>
</dbReference>
<feature type="transmembrane region" description="Helical" evidence="7">
    <location>
        <begin position="146"/>
        <end position="165"/>
    </location>
</feature>
<feature type="transmembrane region" description="Helical" evidence="7">
    <location>
        <begin position="325"/>
        <end position="348"/>
    </location>
</feature>
<dbReference type="Pfam" id="PF07690">
    <property type="entry name" value="MFS_1"/>
    <property type="match status" value="1"/>
</dbReference>
<dbReference type="PANTHER" id="PTHR43266">
    <property type="entry name" value="MACROLIDE-EFFLUX PROTEIN"/>
    <property type="match status" value="1"/>
</dbReference>
<dbReference type="InterPro" id="IPR011701">
    <property type="entry name" value="MFS"/>
</dbReference>
<dbReference type="InterPro" id="IPR020846">
    <property type="entry name" value="MFS_dom"/>
</dbReference>
<feature type="transmembrane region" description="Helical" evidence="7">
    <location>
        <begin position="261"/>
        <end position="281"/>
    </location>
</feature>
<keyword evidence="3" id="KW-1003">Cell membrane</keyword>
<protein>
    <submittedName>
        <fullName evidence="9">MFS transporter</fullName>
    </submittedName>
</protein>
<keyword evidence="2" id="KW-0813">Transport</keyword>
<evidence type="ECO:0000256" key="5">
    <source>
        <dbReference type="ARBA" id="ARBA00022989"/>
    </source>
</evidence>
<evidence type="ECO:0000256" key="7">
    <source>
        <dbReference type="SAM" id="Phobius"/>
    </source>
</evidence>
<evidence type="ECO:0000256" key="1">
    <source>
        <dbReference type="ARBA" id="ARBA00004651"/>
    </source>
</evidence>
<evidence type="ECO:0000313" key="9">
    <source>
        <dbReference type="EMBL" id="MBC3900645.1"/>
    </source>
</evidence>
<feature type="transmembrane region" description="Helical" evidence="7">
    <location>
        <begin position="43"/>
        <end position="64"/>
    </location>
</feature>
<feature type="transmembrane region" description="Helical" evidence="7">
    <location>
        <begin position="12"/>
        <end position="37"/>
    </location>
</feature>
<evidence type="ECO:0000256" key="6">
    <source>
        <dbReference type="ARBA" id="ARBA00023136"/>
    </source>
</evidence>
<feature type="transmembrane region" description="Helical" evidence="7">
    <location>
        <begin position="222"/>
        <end position="241"/>
    </location>
</feature>
<name>A0ABR6Z081_9FIRM</name>
<keyword evidence="6 7" id="KW-0472">Membrane</keyword>
<proteinExistence type="predicted"/>
<comment type="caution">
    <text evidence="9">The sequence shown here is derived from an EMBL/GenBank/DDBJ whole genome shotgun (WGS) entry which is preliminary data.</text>
</comment>
<feature type="transmembrane region" description="Helical" evidence="7">
    <location>
        <begin position="76"/>
        <end position="96"/>
    </location>
</feature>
<dbReference type="InterPro" id="IPR036259">
    <property type="entry name" value="MFS_trans_sf"/>
</dbReference>
<evidence type="ECO:0000256" key="4">
    <source>
        <dbReference type="ARBA" id="ARBA00022692"/>
    </source>
</evidence>
<dbReference type="RefSeq" id="WP_186894809.1">
    <property type="nucleotide sequence ID" value="NZ_WJBE01000014.1"/>
</dbReference>
<evidence type="ECO:0000259" key="8">
    <source>
        <dbReference type="PROSITE" id="PS50850"/>
    </source>
</evidence>
<keyword evidence="5 7" id="KW-1133">Transmembrane helix</keyword>
<sequence length="421" mass="46264">MKAEKLFNKNFVIIGIGQFISMFGNSMQRFAFSLYILDLTGSAAVFSLIISLSILPAIFLAPIGGAIADRMSKKRMMVILDFCCTIILSLFAAFIYGNDQQVLWIGILIFTLSIINSVYEPTVRASIPSVIAPEHYTAGNSMISQISALTMLLGPISAGFLYGVFGLKVILIINLISFFVSGVMELFLTVPFEKAEMAASPIVTYAKDIEATLRFLSRDKPFVLYILFIAAGINLFMTPLYTVGVPYVEKIILGVSDQLYGISEGILGIGMIVGAIFSTTVAKYNPFEKLHRLFIFMGVGILGMGLCLTPWVLNSDPTHLTAYSWFTFFGFILMFFVANVNIQSLTFIQLQVPQNLMGKTMALTTALATAFMPIGQILFGQIYDQLNSGLVGIYVIITGLTFGVAKILHHMNDCRLDTEQA</sequence>